<dbReference type="SUPFAM" id="SSF56281">
    <property type="entry name" value="Metallo-hydrolase/oxidoreductase"/>
    <property type="match status" value="1"/>
</dbReference>
<protein>
    <submittedName>
        <fullName evidence="2">MBL fold metallo-hydrolase</fullName>
    </submittedName>
</protein>
<feature type="domain" description="Metallo-beta-lactamase" evidence="1">
    <location>
        <begin position="11"/>
        <end position="225"/>
    </location>
</feature>
<dbReference type="PANTHER" id="PTHR43546:SF7">
    <property type="entry name" value="METALLO-BETA-LACTAMASE DOMAIN-CONTAINING PROTEIN"/>
    <property type="match status" value="1"/>
</dbReference>
<evidence type="ECO:0000313" key="3">
    <source>
        <dbReference type="Proteomes" id="UP001595833"/>
    </source>
</evidence>
<dbReference type="InterPro" id="IPR036866">
    <property type="entry name" value="RibonucZ/Hydroxyglut_hydro"/>
</dbReference>
<proteinExistence type="predicted"/>
<accession>A0ABV9XV58</accession>
<dbReference type="PANTHER" id="PTHR43546">
    <property type="entry name" value="UPF0173 METAL-DEPENDENT HYDROLASE MJ1163-RELATED"/>
    <property type="match status" value="1"/>
</dbReference>
<name>A0ABV9XV58_9PSEU</name>
<comment type="caution">
    <text evidence="2">The sequence shown here is derived from an EMBL/GenBank/DDBJ whole genome shotgun (WGS) entry which is preliminary data.</text>
</comment>
<gene>
    <name evidence="2" type="ORF">ACFPFM_05940</name>
</gene>
<sequence length="269" mass="30017">MDEQNTLRFIGNATTVLGLGPFTLLTDPNFIRRGQWTYLGNGLVTRRVKDPAVRIDELPPLDAVLLSHMHGDHFDRVAVRELNRDLPVLTTPQAARHLERRGFRETVALPTWTELSLTKDGASVTVTSLPGRHAPGVAQRFLPPVMGSMVEYRATPDARPLRVYLSGDTLVHDELRGIRERYPEIDVAVVHLGGTRILGVLFSMDGAQGVDLLELLRPRYAVPVHYDDYTVMKSPLSDFLAEVDRRKPAATVVRVERGGTVDLPARFSR</sequence>
<evidence type="ECO:0000259" key="1">
    <source>
        <dbReference type="SMART" id="SM00849"/>
    </source>
</evidence>
<dbReference type="Proteomes" id="UP001595833">
    <property type="component" value="Unassembled WGS sequence"/>
</dbReference>
<reference evidence="3" key="1">
    <citation type="journal article" date="2019" name="Int. J. Syst. Evol. Microbiol.">
        <title>The Global Catalogue of Microorganisms (GCM) 10K type strain sequencing project: providing services to taxonomists for standard genome sequencing and annotation.</title>
        <authorList>
            <consortium name="The Broad Institute Genomics Platform"/>
            <consortium name="The Broad Institute Genome Sequencing Center for Infectious Disease"/>
            <person name="Wu L."/>
            <person name="Ma J."/>
        </authorList>
    </citation>
    <scope>NUCLEOTIDE SEQUENCE [LARGE SCALE GENOMIC DNA]</scope>
    <source>
        <strain evidence="3">KCTC 12848</strain>
    </source>
</reference>
<dbReference type="InterPro" id="IPR050114">
    <property type="entry name" value="UPF0173_UPF0282_UlaG_hydrolase"/>
</dbReference>
<evidence type="ECO:0000313" key="2">
    <source>
        <dbReference type="EMBL" id="MFC5053298.1"/>
    </source>
</evidence>
<organism evidence="2 3">
    <name type="scientific">Saccharothrix xinjiangensis</name>
    <dbReference type="NCBI Taxonomy" id="204798"/>
    <lineage>
        <taxon>Bacteria</taxon>
        <taxon>Bacillati</taxon>
        <taxon>Actinomycetota</taxon>
        <taxon>Actinomycetes</taxon>
        <taxon>Pseudonocardiales</taxon>
        <taxon>Pseudonocardiaceae</taxon>
        <taxon>Saccharothrix</taxon>
    </lineage>
</organism>
<dbReference type="RefSeq" id="WP_344038403.1">
    <property type="nucleotide sequence ID" value="NZ_BAAAKE010000011.1"/>
</dbReference>
<dbReference type="InterPro" id="IPR001279">
    <property type="entry name" value="Metallo-B-lactamas"/>
</dbReference>
<dbReference type="Pfam" id="PF12706">
    <property type="entry name" value="Lactamase_B_2"/>
    <property type="match status" value="1"/>
</dbReference>
<dbReference type="Gene3D" id="3.60.15.10">
    <property type="entry name" value="Ribonuclease Z/Hydroxyacylglutathione hydrolase-like"/>
    <property type="match status" value="1"/>
</dbReference>
<dbReference type="SMART" id="SM00849">
    <property type="entry name" value="Lactamase_B"/>
    <property type="match status" value="1"/>
</dbReference>
<keyword evidence="3" id="KW-1185">Reference proteome</keyword>
<dbReference type="EMBL" id="JBHSJB010000006">
    <property type="protein sequence ID" value="MFC5053298.1"/>
    <property type="molecule type" value="Genomic_DNA"/>
</dbReference>